<comment type="caution">
    <text evidence="2">The sequence shown here is derived from an EMBL/GenBank/DDBJ whole genome shotgun (WGS) entry which is preliminary data.</text>
</comment>
<reference evidence="2" key="2">
    <citation type="submission" date="2020-11" db="EMBL/GenBank/DDBJ databases">
        <authorList>
            <person name="McCartney M.A."/>
            <person name="Auch B."/>
            <person name="Kono T."/>
            <person name="Mallez S."/>
            <person name="Becker A."/>
            <person name="Gohl D.M."/>
            <person name="Silverstein K.A.T."/>
            <person name="Koren S."/>
            <person name="Bechman K.B."/>
            <person name="Herman A."/>
            <person name="Abrahante J.E."/>
            <person name="Garbe J."/>
        </authorList>
    </citation>
    <scope>NUCLEOTIDE SEQUENCE</scope>
    <source>
        <strain evidence="2">Duluth1</strain>
        <tissue evidence="2">Whole animal</tissue>
    </source>
</reference>
<accession>A0A9D4KVT4</accession>
<dbReference type="Proteomes" id="UP000828390">
    <property type="component" value="Unassembled WGS sequence"/>
</dbReference>
<sequence>MSLIAPKQDVHAISTRKCNRQPSIIELDGIDGVNAAATSRTNKGHVVPHGEDMQQTNNYIMSEYGYLCKGIGTLPGKSKLSIREDAIPVVTPPRRKPLKSRLKSELESRKLNYMTNFEPNVTEVTAPNKEPPKERGRCPLGRHTGKGPSPVQAINDRQSKAQQKSNDDKTVRPSAPLSVNGSVLIKFGKKSGNYVELKEANRFSTYVNLTEDNSANFFRSSESDWHLC</sequence>
<evidence type="ECO:0000256" key="1">
    <source>
        <dbReference type="SAM" id="MobiDB-lite"/>
    </source>
</evidence>
<proteinExistence type="predicted"/>
<organism evidence="2 3">
    <name type="scientific">Dreissena polymorpha</name>
    <name type="common">Zebra mussel</name>
    <name type="synonym">Mytilus polymorpha</name>
    <dbReference type="NCBI Taxonomy" id="45954"/>
    <lineage>
        <taxon>Eukaryota</taxon>
        <taxon>Metazoa</taxon>
        <taxon>Spiralia</taxon>
        <taxon>Lophotrochozoa</taxon>
        <taxon>Mollusca</taxon>
        <taxon>Bivalvia</taxon>
        <taxon>Autobranchia</taxon>
        <taxon>Heteroconchia</taxon>
        <taxon>Euheterodonta</taxon>
        <taxon>Imparidentia</taxon>
        <taxon>Neoheterodontei</taxon>
        <taxon>Myida</taxon>
        <taxon>Dreissenoidea</taxon>
        <taxon>Dreissenidae</taxon>
        <taxon>Dreissena</taxon>
    </lineage>
</organism>
<feature type="region of interest" description="Disordered" evidence="1">
    <location>
        <begin position="119"/>
        <end position="176"/>
    </location>
</feature>
<dbReference type="EMBL" id="JAIWYP010000003">
    <property type="protein sequence ID" value="KAH3847042.1"/>
    <property type="molecule type" value="Genomic_DNA"/>
</dbReference>
<evidence type="ECO:0000313" key="3">
    <source>
        <dbReference type="Proteomes" id="UP000828390"/>
    </source>
</evidence>
<keyword evidence="3" id="KW-1185">Reference proteome</keyword>
<gene>
    <name evidence="2" type="ORF">DPMN_089354</name>
</gene>
<reference evidence="2" key="1">
    <citation type="journal article" date="2019" name="bioRxiv">
        <title>The Genome of the Zebra Mussel, Dreissena polymorpha: A Resource for Invasive Species Research.</title>
        <authorList>
            <person name="McCartney M.A."/>
            <person name="Auch B."/>
            <person name="Kono T."/>
            <person name="Mallez S."/>
            <person name="Zhang Y."/>
            <person name="Obille A."/>
            <person name="Becker A."/>
            <person name="Abrahante J.E."/>
            <person name="Garbe J."/>
            <person name="Badalamenti J.P."/>
            <person name="Herman A."/>
            <person name="Mangelson H."/>
            <person name="Liachko I."/>
            <person name="Sullivan S."/>
            <person name="Sone E.D."/>
            <person name="Koren S."/>
            <person name="Silverstein K.A.T."/>
            <person name="Beckman K.B."/>
            <person name="Gohl D.M."/>
        </authorList>
    </citation>
    <scope>NUCLEOTIDE SEQUENCE</scope>
    <source>
        <strain evidence="2">Duluth1</strain>
        <tissue evidence="2">Whole animal</tissue>
    </source>
</reference>
<evidence type="ECO:0000313" key="2">
    <source>
        <dbReference type="EMBL" id="KAH3847042.1"/>
    </source>
</evidence>
<dbReference type="AlphaFoldDB" id="A0A9D4KVT4"/>
<protein>
    <submittedName>
        <fullName evidence="2">Uncharacterized protein</fullName>
    </submittedName>
</protein>
<name>A0A9D4KVT4_DREPO</name>